<dbReference type="InterPro" id="IPR051726">
    <property type="entry name" value="Chitin_Synth_Reg"/>
</dbReference>
<evidence type="ECO:0000256" key="2">
    <source>
        <dbReference type="SAM" id="MobiDB-lite"/>
    </source>
</evidence>
<dbReference type="EMBL" id="PJQL01000269">
    <property type="protein sequence ID" value="RCH97539.1"/>
    <property type="molecule type" value="Genomic_DNA"/>
</dbReference>
<dbReference type="STRING" id="86630.A0A367K5X0"/>
<name>A0A367K5X0_RHIAZ</name>
<dbReference type="Pfam" id="PF08238">
    <property type="entry name" value="Sel1"/>
    <property type="match status" value="7"/>
</dbReference>
<evidence type="ECO:0000313" key="4">
    <source>
        <dbReference type="Proteomes" id="UP000252139"/>
    </source>
</evidence>
<dbReference type="PANTHER" id="PTHR46430">
    <property type="entry name" value="PROTEIN SKT5-RELATED"/>
    <property type="match status" value="1"/>
</dbReference>
<organism evidence="3 4">
    <name type="scientific">Rhizopus azygosporus</name>
    <name type="common">Rhizopus microsporus var. azygosporus</name>
    <dbReference type="NCBI Taxonomy" id="86630"/>
    <lineage>
        <taxon>Eukaryota</taxon>
        <taxon>Fungi</taxon>
        <taxon>Fungi incertae sedis</taxon>
        <taxon>Mucoromycota</taxon>
        <taxon>Mucoromycotina</taxon>
        <taxon>Mucoromycetes</taxon>
        <taxon>Mucorales</taxon>
        <taxon>Mucorineae</taxon>
        <taxon>Rhizopodaceae</taxon>
        <taxon>Rhizopus</taxon>
    </lineage>
</organism>
<dbReference type="AlphaFoldDB" id="A0A367K5X0"/>
<comment type="caution">
    <text evidence="3">The sequence shown here is derived from an EMBL/GenBank/DDBJ whole genome shotgun (WGS) entry which is preliminary data.</text>
</comment>
<evidence type="ECO:0000256" key="1">
    <source>
        <dbReference type="ARBA" id="ARBA00022737"/>
    </source>
</evidence>
<dbReference type="SMART" id="SM00671">
    <property type="entry name" value="SEL1"/>
    <property type="match status" value="7"/>
</dbReference>
<sequence>MLAIKNKLKSSASSIKSARSNNQQYFMNNSTPVLSPRVSNASCSTSTSGSTTSLPNMPPTPPTHIVSTSDIFLNHTHLKPGNNAELLDYEKTINMYRENAKHINDPNIQWDLATYLYESSKATGNKVYMQEAIKILKSLSLKGHGEAQYYLANIYASGNLSKSHKPNFNHAFPLFVQAAKHQHPDAAYRTAKCYEDGLGCLKNKSKAYQYYRLAATLNHPGAMYRLGLAELNGDLGLKRNVRGGNKWLKRSADAATPEYPHALHELGLLHEKGLDDIIFKDPKYSVQLYAKAAELGYAPSAYRLGQCFEYGYLGCPKDSVTSVYYYTIAAKRGHPDAAFALSAWYLVGDGDRLQVSEEKALEWARLSAEKGLPKAEFALGYFAEMGIGRPKDLNEAMVWYKKAADHGNEKAIRRLKEKAPLNINKNLPAVATEAN</sequence>
<dbReference type="Proteomes" id="UP000252139">
    <property type="component" value="Unassembled WGS sequence"/>
</dbReference>
<proteinExistence type="predicted"/>
<keyword evidence="4" id="KW-1185">Reference proteome</keyword>
<feature type="region of interest" description="Disordered" evidence="2">
    <location>
        <begin position="26"/>
        <end position="61"/>
    </location>
</feature>
<dbReference type="PANTHER" id="PTHR46430:SF1">
    <property type="entry name" value="CHITIN SYNTHASE REGULATOR SKT5-RELATED"/>
    <property type="match status" value="1"/>
</dbReference>
<evidence type="ECO:0008006" key="5">
    <source>
        <dbReference type="Google" id="ProtNLM"/>
    </source>
</evidence>
<reference evidence="3 4" key="1">
    <citation type="journal article" date="2018" name="G3 (Bethesda)">
        <title>Phylogenetic and Phylogenomic Definition of Rhizopus Species.</title>
        <authorList>
            <person name="Gryganskyi A.P."/>
            <person name="Golan J."/>
            <person name="Dolatabadi S."/>
            <person name="Mondo S."/>
            <person name="Robb S."/>
            <person name="Idnurm A."/>
            <person name="Muszewska A."/>
            <person name="Steczkiewicz K."/>
            <person name="Masonjones S."/>
            <person name="Liao H.L."/>
            <person name="Gajdeczka M.T."/>
            <person name="Anike F."/>
            <person name="Vuek A."/>
            <person name="Anishchenko I.M."/>
            <person name="Voigt K."/>
            <person name="de Hoog G.S."/>
            <person name="Smith M.E."/>
            <person name="Heitman J."/>
            <person name="Vilgalys R."/>
            <person name="Stajich J.E."/>
        </authorList>
    </citation>
    <scope>NUCLEOTIDE SEQUENCE [LARGE SCALE GENOMIC DNA]</scope>
    <source>
        <strain evidence="3 4">CBS 357.93</strain>
    </source>
</reference>
<dbReference type="InterPro" id="IPR011990">
    <property type="entry name" value="TPR-like_helical_dom_sf"/>
</dbReference>
<accession>A0A367K5X0</accession>
<dbReference type="OrthoDB" id="272077at2759"/>
<gene>
    <name evidence="3" type="ORF">CU097_011784</name>
</gene>
<protein>
    <recommendedName>
        <fullName evidence="5">HCP-like protein</fullName>
    </recommendedName>
</protein>
<dbReference type="Gene3D" id="1.25.40.10">
    <property type="entry name" value="Tetratricopeptide repeat domain"/>
    <property type="match status" value="2"/>
</dbReference>
<dbReference type="InterPro" id="IPR006597">
    <property type="entry name" value="Sel1-like"/>
</dbReference>
<keyword evidence="1" id="KW-0677">Repeat</keyword>
<evidence type="ECO:0000313" key="3">
    <source>
        <dbReference type="EMBL" id="RCH97539.1"/>
    </source>
</evidence>
<dbReference type="SUPFAM" id="SSF81901">
    <property type="entry name" value="HCP-like"/>
    <property type="match status" value="2"/>
</dbReference>
<feature type="compositionally biased region" description="Low complexity" evidence="2">
    <location>
        <begin position="39"/>
        <end position="53"/>
    </location>
</feature>